<dbReference type="GO" id="GO:0005886">
    <property type="term" value="C:plasma membrane"/>
    <property type="evidence" value="ECO:0007669"/>
    <property type="project" value="UniProtKB-SubCell"/>
</dbReference>
<comment type="caution">
    <text evidence="12">The sequence shown here is derived from an EMBL/GenBank/DDBJ whole genome shotgun (WGS) entry which is preliminary data.</text>
</comment>
<evidence type="ECO:0000256" key="6">
    <source>
        <dbReference type="ARBA" id="ARBA00022840"/>
    </source>
</evidence>
<keyword evidence="3" id="KW-1003">Cell membrane</keyword>
<name>A0A444Q6M2_9MICO</name>
<accession>A0A444Q6M2</accession>
<dbReference type="GO" id="GO:0005524">
    <property type="term" value="F:ATP binding"/>
    <property type="evidence" value="ECO:0007669"/>
    <property type="project" value="UniProtKB-KW"/>
</dbReference>
<dbReference type="InterPro" id="IPR033756">
    <property type="entry name" value="YlxH/NBP35"/>
</dbReference>
<evidence type="ECO:0000256" key="2">
    <source>
        <dbReference type="ARBA" id="ARBA00006683"/>
    </source>
</evidence>
<dbReference type="NCBIfam" id="TIGR01007">
    <property type="entry name" value="eps_fam"/>
    <property type="match status" value="1"/>
</dbReference>
<evidence type="ECO:0000256" key="4">
    <source>
        <dbReference type="ARBA" id="ARBA00022692"/>
    </source>
</evidence>
<feature type="region of interest" description="Disordered" evidence="9">
    <location>
        <begin position="443"/>
        <end position="467"/>
    </location>
</feature>
<evidence type="ECO:0000259" key="11">
    <source>
        <dbReference type="Pfam" id="PF02706"/>
    </source>
</evidence>
<dbReference type="Proteomes" id="UP000288603">
    <property type="component" value="Unassembled WGS sequence"/>
</dbReference>
<evidence type="ECO:0000313" key="12">
    <source>
        <dbReference type="EMBL" id="RWZ59553.1"/>
    </source>
</evidence>
<evidence type="ECO:0000256" key="10">
    <source>
        <dbReference type="SAM" id="Phobius"/>
    </source>
</evidence>
<evidence type="ECO:0000256" key="1">
    <source>
        <dbReference type="ARBA" id="ARBA00004651"/>
    </source>
</evidence>
<dbReference type="InterPro" id="IPR005702">
    <property type="entry name" value="Wzc-like_C"/>
</dbReference>
<dbReference type="RefSeq" id="WP_128499303.1">
    <property type="nucleotide sequence ID" value="NZ_RZNC01000004.1"/>
</dbReference>
<evidence type="ECO:0000313" key="13">
    <source>
        <dbReference type="Proteomes" id="UP000288603"/>
    </source>
</evidence>
<feature type="transmembrane region" description="Helical" evidence="10">
    <location>
        <begin position="14"/>
        <end position="32"/>
    </location>
</feature>
<keyword evidence="13" id="KW-1185">Reference proteome</keyword>
<evidence type="ECO:0000256" key="5">
    <source>
        <dbReference type="ARBA" id="ARBA00022741"/>
    </source>
</evidence>
<keyword evidence="8 10" id="KW-0472">Membrane</keyword>
<sequence>MTIHDYITAIRKQWIVMVMLTVLGAGAGYGVAQTMPDMYRSTASTYASTVNGETTSELVQGSTYVQNLVQSYAAMATSPYVLEPVIEDLDLEMSVKDLARSISADTPLNTVIVDISVASGDPQQARAIASAVTRSLAEAVADISPRGVEDAPTVQLTIISPASTPATPFSPDTKMIAGLGAGVGLLLGLAWAVTRELVDTRIRSPKDIEMVTDSPLLAEVGRGPRDRSLAQVIRTNPNGATAESFRGLCMSLAFADVDKPVSAVVVTSAMPGEGKSSVSVGLALSLAESMGRVILIDADLRKPSIAEYTGLDGSVGLTSVLLGGSTIADAVQPWGAPGLDVLTAGTIPPNPNQLLASDTMRATLAELKKRYDFVVIDTSPLIPVTDPLWLVHETDGAIVVSRNKKTKRPQLSKAMATLGSVGARVLGVVANDVKGHDRLTYYTESEKAPSRSAREGRVPAATAADDA</sequence>
<evidence type="ECO:0000256" key="3">
    <source>
        <dbReference type="ARBA" id="ARBA00022475"/>
    </source>
</evidence>
<keyword evidence="5" id="KW-0547">Nucleotide-binding</keyword>
<reference evidence="12 13" key="1">
    <citation type="submission" date="2018-12" db="EMBL/GenBank/DDBJ databases">
        <authorList>
            <person name="Li F."/>
        </authorList>
    </citation>
    <scope>NUCLEOTIDE SEQUENCE [LARGE SCALE GENOMIC DNA]</scope>
    <source>
        <strain evidence="12 13">8H24J-4-2</strain>
    </source>
</reference>
<gene>
    <name evidence="12" type="ORF">ELQ92_12025</name>
</gene>
<dbReference type="InterPro" id="IPR003856">
    <property type="entry name" value="LPS_length_determ_N"/>
</dbReference>
<evidence type="ECO:0000256" key="9">
    <source>
        <dbReference type="SAM" id="MobiDB-lite"/>
    </source>
</evidence>
<evidence type="ECO:0000256" key="7">
    <source>
        <dbReference type="ARBA" id="ARBA00022989"/>
    </source>
</evidence>
<feature type="compositionally biased region" description="Basic and acidic residues" evidence="9">
    <location>
        <begin position="443"/>
        <end position="457"/>
    </location>
</feature>
<proteinExistence type="inferred from homology"/>
<dbReference type="OrthoDB" id="9812433at2"/>
<dbReference type="InterPro" id="IPR027417">
    <property type="entry name" value="P-loop_NTPase"/>
</dbReference>
<keyword evidence="6" id="KW-0067">ATP-binding</keyword>
<dbReference type="PANTHER" id="PTHR32309">
    <property type="entry name" value="TYROSINE-PROTEIN KINASE"/>
    <property type="match status" value="1"/>
</dbReference>
<feature type="domain" description="Polysaccharide chain length determinant N-terminal" evidence="11">
    <location>
        <begin position="5"/>
        <end position="89"/>
    </location>
</feature>
<keyword evidence="7 10" id="KW-1133">Transmembrane helix</keyword>
<keyword evidence="4 10" id="KW-0812">Transmembrane</keyword>
<dbReference type="EC" id="2.7.10.2" evidence="12"/>
<dbReference type="Pfam" id="PF10609">
    <property type="entry name" value="ParA"/>
    <property type="match status" value="1"/>
</dbReference>
<organism evidence="12 13">
    <name type="scientific">Labedella populi</name>
    <dbReference type="NCBI Taxonomy" id="2498850"/>
    <lineage>
        <taxon>Bacteria</taxon>
        <taxon>Bacillati</taxon>
        <taxon>Actinomycetota</taxon>
        <taxon>Actinomycetes</taxon>
        <taxon>Micrococcales</taxon>
        <taxon>Microbacteriaceae</taxon>
        <taxon>Labedella</taxon>
    </lineage>
</organism>
<comment type="subcellular location">
    <subcellularLocation>
        <location evidence="1">Cell membrane</location>
        <topology evidence="1">Multi-pass membrane protein</topology>
    </subcellularLocation>
</comment>
<dbReference type="InterPro" id="IPR050445">
    <property type="entry name" value="Bact_polysacc_biosynth/exp"/>
</dbReference>
<keyword evidence="12" id="KW-0808">Transferase</keyword>
<protein>
    <submittedName>
        <fullName evidence="12">Polysaccharide biosynthesis tyrosine autokinase</fullName>
        <ecNumber evidence="12">2.7.10.2</ecNumber>
    </submittedName>
</protein>
<dbReference type="AlphaFoldDB" id="A0A444Q6M2"/>
<dbReference type="CDD" id="cd05387">
    <property type="entry name" value="BY-kinase"/>
    <property type="match status" value="1"/>
</dbReference>
<dbReference type="EMBL" id="RZNC01000004">
    <property type="protein sequence ID" value="RWZ59553.1"/>
    <property type="molecule type" value="Genomic_DNA"/>
</dbReference>
<dbReference type="GO" id="GO:0004715">
    <property type="term" value="F:non-membrane spanning protein tyrosine kinase activity"/>
    <property type="evidence" value="ECO:0007669"/>
    <property type="project" value="UniProtKB-EC"/>
</dbReference>
<evidence type="ECO:0000256" key="8">
    <source>
        <dbReference type="ARBA" id="ARBA00023136"/>
    </source>
</evidence>
<dbReference type="Gene3D" id="3.40.50.300">
    <property type="entry name" value="P-loop containing nucleotide triphosphate hydrolases"/>
    <property type="match status" value="1"/>
</dbReference>
<dbReference type="SUPFAM" id="SSF52540">
    <property type="entry name" value="P-loop containing nucleoside triphosphate hydrolases"/>
    <property type="match status" value="1"/>
</dbReference>
<dbReference type="PANTHER" id="PTHR32309:SF13">
    <property type="entry name" value="FERRIC ENTEROBACTIN TRANSPORT PROTEIN FEPE"/>
    <property type="match status" value="1"/>
</dbReference>
<dbReference type="Pfam" id="PF02706">
    <property type="entry name" value="Wzz"/>
    <property type="match status" value="1"/>
</dbReference>
<keyword evidence="12" id="KW-0418">Kinase</keyword>
<comment type="similarity">
    <text evidence="2">Belongs to the CpsC/CapA family.</text>
</comment>